<reference evidence="1 2" key="1">
    <citation type="submission" date="2017-05" db="EMBL/GenBank/DDBJ databases">
        <title>Chromobacterium violaceum GHPS1 isolated from Hydrocarbon polluted soil in French Guiana display an awesome secondary metabolite arsenal and a battery of drug and heavy-metal-resistance and detoxification of xenobiotics proteins.</title>
        <authorList>
            <person name="Belbahri L."/>
        </authorList>
    </citation>
    <scope>NUCLEOTIDE SEQUENCE [LARGE SCALE GENOMIC DNA]</scope>
    <source>
        <strain evidence="1 2">GHPS1</strain>
    </source>
</reference>
<proteinExistence type="predicted"/>
<dbReference type="InterPro" id="IPR014974">
    <property type="entry name" value="DUF1833"/>
</dbReference>
<dbReference type="RefSeq" id="WP_087697523.1">
    <property type="nucleotide sequence ID" value="NZ_NHOO01000004.1"/>
</dbReference>
<accession>A0A202BDP6</accession>
<dbReference type="Proteomes" id="UP000196342">
    <property type="component" value="Unassembled WGS sequence"/>
</dbReference>
<evidence type="ECO:0000313" key="2">
    <source>
        <dbReference type="Proteomes" id="UP000196342"/>
    </source>
</evidence>
<gene>
    <name evidence="1" type="ORF">CBW21_06145</name>
</gene>
<organism evidence="1 2">
    <name type="scientific">Chromobacterium violaceum</name>
    <dbReference type="NCBI Taxonomy" id="536"/>
    <lineage>
        <taxon>Bacteria</taxon>
        <taxon>Pseudomonadati</taxon>
        <taxon>Pseudomonadota</taxon>
        <taxon>Betaproteobacteria</taxon>
        <taxon>Neisseriales</taxon>
        <taxon>Chromobacteriaceae</taxon>
        <taxon>Chromobacterium</taxon>
    </lineage>
</organism>
<name>A0A202BDP6_CHRVL</name>
<dbReference type="Pfam" id="PF08875">
    <property type="entry name" value="DUF1833"/>
    <property type="match status" value="1"/>
</dbReference>
<dbReference type="EMBL" id="NHOO01000004">
    <property type="protein sequence ID" value="OVE49461.1"/>
    <property type="molecule type" value="Genomic_DNA"/>
</dbReference>
<keyword evidence="2" id="KW-1185">Reference proteome</keyword>
<dbReference type="AlphaFoldDB" id="A0A202BDP6"/>
<evidence type="ECO:0008006" key="3">
    <source>
        <dbReference type="Google" id="ProtNLM"/>
    </source>
</evidence>
<sequence length="158" mass="17400">MARPYSQHAREQLNATSADDILLTLLEIRHPLLAVPVRVVGDTQNIVVAGDEFIACAFDITLPDDTDNQLPQARLEIDNIGRELTQWLEQSGGGVGATCRILQVMRSTPNLIEFDITLDMSGLSMDRQKISATLGYADLLNQPAVTRYYTPDTAPALF</sequence>
<protein>
    <recommendedName>
        <fullName evidence="3">DUF1833 domain-containing protein</fullName>
    </recommendedName>
</protein>
<evidence type="ECO:0000313" key="1">
    <source>
        <dbReference type="EMBL" id="OVE49461.1"/>
    </source>
</evidence>
<comment type="caution">
    <text evidence="1">The sequence shown here is derived from an EMBL/GenBank/DDBJ whole genome shotgun (WGS) entry which is preliminary data.</text>
</comment>